<protein>
    <submittedName>
        <fullName evidence="1">Uncharacterized protein</fullName>
    </submittedName>
</protein>
<dbReference type="Proteomes" id="UP000612899">
    <property type="component" value="Unassembled WGS sequence"/>
</dbReference>
<reference evidence="1" key="1">
    <citation type="submission" date="2021-01" db="EMBL/GenBank/DDBJ databases">
        <title>Whole genome shotgun sequence of Rhizocola hellebori NBRC 109834.</title>
        <authorList>
            <person name="Komaki H."/>
            <person name="Tamura T."/>
        </authorList>
    </citation>
    <scope>NUCLEOTIDE SEQUENCE</scope>
    <source>
        <strain evidence="1">NBRC 109834</strain>
    </source>
</reference>
<dbReference type="EMBL" id="BONY01000018">
    <property type="protein sequence ID" value="GIH05340.1"/>
    <property type="molecule type" value="Genomic_DNA"/>
</dbReference>
<sequence length="110" mass="11427">MGTGIEALPGEFVADLQDEDHRASAAVMHPGQSHWHARHGVVIDVLSNRQGGGHSAEAVGRDIGSMIVATLRNRCAERSGNDSPLSPPGVRAECSAAFLQAVGEVGPHSP</sequence>
<dbReference type="AlphaFoldDB" id="A0A8J3Q7N3"/>
<organism evidence="1 2">
    <name type="scientific">Rhizocola hellebori</name>
    <dbReference type="NCBI Taxonomy" id="1392758"/>
    <lineage>
        <taxon>Bacteria</taxon>
        <taxon>Bacillati</taxon>
        <taxon>Actinomycetota</taxon>
        <taxon>Actinomycetes</taxon>
        <taxon>Micromonosporales</taxon>
        <taxon>Micromonosporaceae</taxon>
        <taxon>Rhizocola</taxon>
    </lineage>
</organism>
<gene>
    <name evidence="1" type="ORF">Rhe02_34070</name>
</gene>
<comment type="caution">
    <text evidence="1">The sequence shown here is derived from an EMBL/GenBank/DDBJ whole genome shotgun (WGS) entry which is preliminary data.</text>
</comment>
<name>A0A8J3Q7N3_9ACTN</name>
<keyword evidence="2" id="KW-1185">Reference proteome</keyword>
<accession>A0A8J3Q7N3</accession>
<proteinExistence type="predicted"/>
<evidence type="ECO:0000313" key="2">
    <source>
        <dbReference type="Proteomes" id="UP000612899"/>
    </source>
</evidence>
<evidence type="ECO:0000313" key="1">
    <source>
        <dbReference type="EMBL" id="GIH05340.1"/>
    </source>
</evidence>